<proteinExistence type="predicted"/>
<organism evidence="1 2">
    <name type="scientific">Pyrobaculum oguniense (strain DSM 13380 / JCM 10595 / TE7)</name>
    <dbReference type="NCBI Taxonomy" id="698757"/>
    <lineage>
        <taxon>Archaea</taxon>
        <taxon>Thermoproteota</taxon>
        <taxon>Thermoprotei</taxon>
        <taxon>Thermoproteales</taxon>
        <taxon>Thermoproteaceae</taxon>
        <taxon>Pyrobaculum</taxon>
    </lineage>
</organism>
<gene>
    <name evidence="1" type="ordered locus">Pogu_0944</name>
</gene>
<dbReference type="PANTHER" id="PTHR34314">
    <property type="entry name" value="CRENARCHAEAL PROTEIN, PUTATIVE-RELATED"/>
    <property type="match status" value="1"/>
</dbReference>
<dbReference type="HOGENOM" id="CLU_064028_2_1_2"/>
<evidence type="ECO:0000313" key="2">
    <source>
        <dbReference type="Proteomes" id="UP000009062"/>
    </source>
</evidence>
<protein>
    <submittedName>
        <fullName evidence="1">PaREP7</fullName>
    </submittedName>
</protein>
<dbReference type="AlphaFoldDB" id="H6Q8G4"/>
<dbReference type="KEGG" id="pog:Pogu_0944"/>
<dbReference type="STRING" id="698757.Pogu_0944"/>
<evidence type="ECO:0000313" key="1">
    <source>
        <dbReference type="EMBL" id="AFA38971.1"/>
    </source>
</evidence>
<reference evidence="1 2" key="1">
    <citation type="journal article" date="2012" name="Stand. Genomic Sci.">
        <title>Complete genome sequence of Pyrobaculum oguniense.</title>
        <authorList>
            <person name="Bernick D.L."/>
            <person name="Karplus K."/>
            <person name="Lui L.M."/>
            <person name="Coker J.K."/>
            <person name="Murphy J.N."/>
            <person name="Chan P.P."/>
            <person name="Cozen A.E."/>
            <person name="Lowe T.M."/>
        </authorList>
    </citation>
    <scope>NUCLEOTIDE SEQUENCE [LARGE SCALE GENOMIC DNA]</scope>
    <source>
        <strain evidence="1 2">TE7</strain>
    </source>
</reference>
<name>H6Q8G4_PYROT</name>
<dbReference type="Proteomes" id="UP000009062">
    <property type="component" value="Chromosome"/>
</dbReference>
<dbReference type="PANTHER" id="PTHR34314:SF6">
    <property type="entry name" value="DUF3782 DOMAIN-CONTAINING PROTEIN"/>
    <property type="match status" value="1"/>
</dbReference>
<dbReference type="eggNOG" id="arCOG01423">
    <property type="taxonomic scope" value="Archaea"/>
</dbReference>
<dbReference type="EMBL" id="CP003316">
    <property type="protein sequence ID" value="AFA38971.1"/>
    <property type="molecule type" value="Genomic_DNA"/>
</dbReference>
<dbReference type="SUPFAM" id="SSF52980">
    <property type="entry name" value="Restriction endonuclease-like"/>
    <property type="match status" value="1"/>
</dbReference>
<sequence length="244" mass="29861">MSLSAEEKRRFLKALEEDQEFRYAVAGLLGLGEVLNELRRLREDFNKYVEKSEKRWRQNERRWRENEKRWKEWFDTWKKFLEDYEKRWQENERRWEEERKRWEAWYKAWREFLEDYKRRWEDANRRFSRIEEALGAVAESQYTRYVWEDLREEIKARGELVIRRVRSAKVDNVDVDLLVETDRRVYVVEVKIRPRVEDVGALLAKAEVVRGALSKEVVPVLTGAWIGDDVEKYARGKGVLVFSY</sequence>
<accession>H6Q8G4</accession>
<dbReference type="InterPro" id="IPR011335">
    <property type="entry name" value="Restrct_endonuc-II-like"/>
</dbReference>
<keyword evidence="2" id="KW-1185">Reference proteome</keyword>